<accession>A0ABD1QR40</accession>
<dbReference type="Pfam" id="PF07279">
    <property type="entry name" value="DUF1442"/>
    <property type="match status" value="1"/>
</dbReference>
<comment type="caution">
    <text evidence="2">The sequence shown here is derived from an EMBL/GenBank/DDBJ whole genome shotgun (WGS) entry which is preliminary data.</text>
</comment>
<dbReference type="EMBL" id="JBFOLJ010000014">
    <property type="protein sequence ID" value="KAL2478685.1"/>
    <property type="molecule type" value="Genomic_DNA"/>
</dbReference>
<proteinExistence type="predicted"/>
<reference evidence="3" key="1">
    <citation type="submission" date="2024-07" db="EMBL/GenBank/DDBJ databases">
        <title>Two chromosome-level genome assemblies of Korean endemic species Abeliophyllum distichum and Forsythia ovata (Oleaceae).</title>
        <authorList>
            <person name="Jang H."/>
        </authorList>
    </citation>
    <scope>NUCLEOTIDE SEQUENCE [LARGE SCALE GENOMIC DNA]</scope>
</reference>
<dbReference type="PANTHER" id="PTHR33593">
    <property type="entry name" value="DUF1442 FAMILY PROTEIN"/>
    <property type="match status" value="1"/>
</dbReference>
<evidence type="ECO:0000256" key="1">
    <source>
        <dbReference type="SAM" id="MobiDB-lite"/>
    </source>
</evidence>
<dbReference type="AlphaFoldDB" id="A0ABD1QR40"/>
<protein>
    <submittedName>
        <fullName evidence="2">Uncharacterized protein</fullName>
    </submittedName>
</protein>
<evidence type="ECO:0000313" key="3">
    <source>
        <dbReference type="Proteomes" id="UP001604277"/>
    </source>
</evidence>
<keyword evidence="3" id="KW-1185">Reference proteome</keyword>
<feature type="region of interest" description="Disordered" evidence="1">
    <location>
        <begin position="75"/>
        <end position="101"/>
    </location>
</feature>
<evidence type="ECO:0000313" key="2">
    <source>
        <dbReference type="EMBL" id="KAL2478685.1"/>
    </source>
</evidence>
<dbReference type="InterPro" id="IPR009902">
    <property type="entry name" value="DUF1442"/>
</dbReference>
<gene>
    <name evidence="2" type="ORF">Fot_47699</name>
</gene>
<dbReference type="PANTHER" id="PTHR33593:SF1">
    <property type="entry name" value="DUF1442 FAMILY PROTEIN"/>
    <property type="match status" value="1"/>
</dbReference>
<sequence length="101" mass="10908">MEWSQTSATKAYLDALKLCSKCKKECNSCEETRKLETNEFISALAAGMSSKLIVEVTTEASPLTVALAAAARQTGGKLGMHSSRTKNSRQIADGNSRLRPK</sequence>
<dbReference type="Proteomes" id="UP001604277">
    <property type="component" value="Unassembled WGS sequence"/>
</dbReference>
<organism evidence="2 3">
    <name type="scientific">Forsythia ovata</name>
    <dbReference type="NCBI Taxonomy" id="205694"/>
    <lineage>
        <taxon>Eukaryota</taxon>
        <taxon>Viridiplantae</taxon>
        <taxon>Streptophyta</taxon>
        <taxon>Embryophyta</taxon>
        <taxon>Tracheophyta</taxon>
        <taxon>Spermatophyta</taxon>
        <taxon>Magnoliopsida</taxon>
        <taxon>eudicotyledons</taxon>
        <taxon>Gunneridae</taxon>
        <taxon>Pentapetalae</taxon>
        <taxon>asterids</taxon>
        <taxon>lamiids</taxon>
        <taxon>Lamiales</taxon>
        <taxon>Oleaceae</taxon>
        <taxon>Forsythieae</taxon>
        <taxon>Forsythia</taxon>
    </lineage>
</organism>
<name>A0ABD1QR40_9LAMI</name>